<keyword evidence="2 4" id="KW-0808">Transferase</keyword>
<dbReference type="OrthoDB" id="9799147at2"/>
<keyword evidence="3" id="KW-0012">Acyltransferase</keyword>
<comment type="caution">
    <text evidence="4">The sequence shown here is derived from an EMBL/GenBank/DDBJ whole genome shotgun (WGS) entry which is preliminary data.</text>
</comment>
<protein>
    <submittedName>
        <fullName evidence="4">Acetyltransferase</fullName>
    </submittedName>
</protein>
<proteinExistence type="predicted"/>
<evidence type="ECO:0000313" key="5">
    <source>
        <dbReference type="Proteomes" id="UP000193484"/>
    </source>
</evidence>
<dbReference type="PANTHER" id="PTHR36449:SF1">
    <property type="entry name" value="ACETYLTRANSFERASE"/>
    <property type="match status" value="1"/>
</dbReference>
<evidence type="ECO:0000256" key="2">
    <source>
        <dbReference type="ARBA" id="ARBA00022679"/>
    </source>
</evidence>
<keyword evidence="5" id="KW-1185">Reference proteome</keyword>
<dbReference type="Proteomes" id="UP000193484">
    <property type="component" value="Unassembled WGS sequence"/>
</dbReference>
<dbReference type="SUPFAM" id="SSF55729">
    <property type="entry name" value="Acyl-CoA N-acyltransferases (Nat)"/>
    <property type="match status" value="1"/>
</dbReference>
<gene>
    <name evidence="4" type="ORF">AWC04_09905</name>
</gene>
<dbReference type="Gene3D" id="3.40.630.30">
    <property type="match status" value="1"/>
</dbReference>
<reference evidence="4 5" key="1">
    <citation type="submission" date="2016-01" db="EMBL/GenBank/DDBJ databases">
        <title>The new phylogeny of the genus Mycobacterium.</title>
        <authorList>
            <person name="Tarcisio F."/>
            <person name="Conor M."/>
            <person name="Antonella G."/>
            <person name="Elisabetta G."/>
            <person name="Giulia F.S."/>
            <person name="Sara T."/>
            <person name="Anna F."/>
            <person name="Clotilde B."/>
            <person name="Roberto B."/>
            <person name="Veronica D.S."/>
            <person name="Fabio R."/>
            <person name="Monica P."/>
            <person name="Olivier J."/>
            <person name="Enrico T."/>
            <person name="Nicola S."/>
        </authorList>
    </citation>
    <scope>NUCLEOTIDE SEQUENCE [LARGE SCALE GENOMIC DNA]</scope>
    <source>
        <strain evidence="4 5">DSM 44179</strain>
    </source>
</reference>
<evidence type="ECO:0000256" key="3">
    <source>
        <dbReference type="ARBA" id="ARBA00023315"/>
    </source>
</evidence>
<sequence>MTEFESSRLEEGHILAGFDCGKDSLNNWLQSDAHRVHAGSVARVQVWTPLGESKVCAYFAICPTEVVRAEDGVTGSFAGGYSRIPGFLIARLALDKSLIGQGYGEQLLLDALGIAVAAAEIGGGRLIVVDAIDDEAAEFYKRYDFVPVKKRERRLVMKVVTAAEALRN</sequence>
<name>A0A1X1RDV2_MYCFA</name>
<accession>A0A1X1RDV2</accession>
<dbReference type="AlphaFoldDB" id="A0A1X1RDV2"/>
<evidence type="ECO:0000313" key="4">
    <source>
        <dbReference type="EMBL" id="ORV03643.1"/>
    </source>
</evidence>
<dbReference type="PANTHER" id="PTHR36449">
    <property type="entry name" value="ACETYLTRANSFERASE-RELATED"/>
    <property type="match status" value="1"/>
</dbReference>
<dbReference type="EMBL" id="LQOJ01000036">
    <property type="protein sequence ID" value="ORV03643.1"/>
    <property type="molecule type" value="Genomic_DNA"/>
</dbReference>
<dbReference type="InterPro" id="IPR016181">
    <property type="entry name" value="Acyl_CoA_acyltransferase"/>
</dbReference>
<organism evidence="4 5">
    <name type="scientific">Mycolicibacterium fallax</name>
    <name type="common">Mycobacterium fallax</name>
    <dbReference type="NCBI Taxonomy" id="1793"/>
    <lineage>
        <taxon>Bacteria</taxon>
        <taxon>Bacillati</taxon>
        <taxon>Actinomycetota</taxon>
        <taxon>Actinomycetes</taxon>
        <taxon>Mycobacteriales</taxon>
        <taxon>Mycobacteriaceae</taxon>
        <taxon>Mycolicibacterium</taxon>
    </lineage>
</organism>
<dbReference type="RefSeq" id="WP_085095584.1">
    <property type="nucleotide sequence ID" value="NZ_AP022603.1"/>
</dbReference>
<dbReference type="STRING" id="1793.AWC04_09905"/>
<dbReference type="GO" id="GO:0016746">
    <property type="term" value="F:acyltransferase activity"/>
    <property type="evidence" value="ECO:0007669"/>
    <property type="project" value="UniProtKB-KW"/>
</dbReference>
<evidence type="ECO:0000256" key="1">
    <source>
        <dbReference type="ARBA" id="ARBA00022649"/>
    </source>
</evidence>
<keyword evidence="1" id="KW-1277">Toxin-antitoxin system</keyword>